<organism evidence="1 2">
    <name type="scientific">Hallella faecis</name>
    <dbReference type="NCBI Taxonomy" id="2841596"/>
    <lineage>
        <taxon>Bacteria</taxon>
        <taxon>Pseudomonadati</taxon>
        <taxon>Bacteroidota</taxon>
        <taxon>Bacteroidia</taxon>
        <taxon>Bacteroidales</taxon>
        <taxon>Prevotellaceae</taxon>
        <taxon>Hallella</taxon>
    </lineage>
</organism>
<evidence type="ECO:0000313" key="1">
    <source>
        <dbReference type="EMBL" id="MEQ2486064.1"/>
    </source>
</evidence>
<dbReference type="Pfam" id="PF18939">
    <property type="entry name" value="DUF5686"/>
    <property type="match status" value="2"/>
</dbReference>
<reference evidence="1 2" key="1">
    <citation type="submission" date="2024-04" db="EMBL/GenBank/DDBJ databases">
        <title>Human intestinal bacterial collection.</title>
        <authorList>
            <person name="Pauvert C."/>
            <person name="Hitch T.C.A."/>
            <person name="Clavel T."/>
        </authorList>
    </citation>
    <scope>NUCLEOTIDE SEQUENCE [LARGE SCALE GENOMIC DNA]</scope>
    <source>
        <strain evidence="1 2">CLA-AA-H145</strain>
    </source>
</reference>
<comment type="caution">
    <text evidence="1">The sequence shown here is derived from an EMBL/GenBank/DDBJ whole genome shotgun (WGS) entry which is preliminary data.</text>
</comment>
<evidence type="ECO:0000313" key="2">
    <source>
        <dbReference type="Proteomes" id="UP001487296"/>
    </source>
</evidence>
<name>A0ABV1FNW3_9BACT</name>
<dbReference type="Proteomes" id="UP001487296">
    <property type="component" value="Unassembled WGS sequence"/>
</dbReference>
<proteinExistence type="predicted"/>
<accession>A0ABV1FNW3</accession>
<keyword evidence="2" id="KW-1185">Reference proteome</keyword>
<gene>
    <name evidence="1" type="ORF">AAAT34_03220</name>
</gene>
<protein>
    <submittedName>
        <fullName evidence="1">DUF5686 family protein</fullName>
    </submittedName>
</protein>
<dbReference type="EMBL" id="JBBNFP010000007">
    <property type="protein sequence ID" value="MEQ2486064.1"/>
    <property type="molecule type" value="Genomic_DNA"/>
</dbReference>
<dbReference type="InterPro" id="IPR043741">
    <property type="entry name" value="DUF5686"/>
</dbReference>
<sequence>MTHHKDAEITNQDSKVQADRALLERIYQYACRTDTNANPHDTSYAYTKFYLRIHRKNPTLMLVPSVYAIAHRNEREFVGETYNILYRKGKHHYESKNLINLTTVPHQRSTFDVMLRYLTPKIYSETIIDNTIISPFHAANHRFYKYQMSQSANGKTLLTITPKRKNTQLVIGTAIVDTQSGRIVSCDLTGEYDMTNFQMHIDMGKGDAAPLIPSRCEVDIRFMFLQSKVTGKYMARYGLTNTLQADTTLTKYEKLCQIRPEPLNKNEQTVYDKLLEQQRVKDSIRTSSANNENEKKKRNFGKDVLWDVVGDNVFNRVRTHFGLNNQGYIRLNPVLNPLYMGYDNRRGFTYKFDIRASYQFSQNSELSLRLNAGYAFKQHQFYFRLPVYYYFNKRRNGYLKLEWNNGNHIQNASVRRKIEQANPDSTLYDYGRLNEFKQTEVRAIVNYDLSDKWSIQLGSLFQRKSAVHKSDFDKFAWEKKYISFAPVVEIQYRPIGWNGPILSLDYDRGIKGFAKANTGYERWELNADYVYQVNQLQSWKMRLGTGFYTNKDRDAYFLNYEKFRENNLPGGWNDDTNGEFELLRGDTYNMSEYYVRANLTYESPLLLLSWIPWVGRYVEMERVYVSALDVKRAHPYVEVGYGLTCRLMSLGLFVSNGRGNRAIGATFGFELFRHW</sequence>